<sequence>MAQSFTVHLNMGGHRIENVSLNWGLGGSGARRDAPSYGTDIEVPAVVEILDLIASGEISAEDARDNLKRLASVIKERMDREYDELIEAMEQPSPRSAPKQERFDDRWVYAISTDDNPDAIKIGVAKDIAQRVKSLQVGSANRLELRWSARGGYPLERHLHNHFEKVCTHGEWFNFQGVTDAVAEIDMTARHFLRRYNDAQRTETSPPAR</sequence>
<reference evidence="2 3" key="1">
    <citation type="submission" date="2018-08" db="EMBL/GenBank/DDBJ databases">
        <title>Streptomyces NEAU-D10 sp. nov., a novel Actinomycete isolated from soil.</title>
        <authorList>
            <person name="Jin L."/>
        </authorList>
    </citation>
    <scope>NUCLEOTIDE SEQUENCE [LARGE SCALE GENOMIC DNA]</scope>
    <source>
        <strain evidence="2 3">NEAU-D10</strain>
    </source>
</reference>
<evidence type="ECO:0000313" key="2">
    <source>
        <dbReference type="EMBL" id="REK87574.1"/>
    </source>
</evidence>
<keyword evidence="2" id="KW-0347">Helicase</keyword>
<dbReference type="Proteomes" id="UP000262477">
    <property type="component" value="Unassembled WGS sequence"/>
</dbReference>
<dbReference type="AlphaFoldDB" id="A0A371PYR1"/>
<protein>
    <submittedName>
        <fullName evidence="2">Helicase</fullName>
    </submittedName>
</protein>
<accession>A0A371PYR1</accession>
<proteinExistence type="predicted"/>
<comment type="caution">
    <text evidence="2">The sequence shown here is derived from an EMBL/GenBank/DDBJ whole genome shotgun (WGS) entry which is preliminary data.</text>
</comment>
<dbReference type="RefSeq" id="WP_128509675.1">
    <property type="nucleotide sequence ID" value="NZ_QUAC01000209.1"/>
</dbReference>
<dbReference type="EMBL" id="QUAC01000209">
    <property type="protein sequence ID" value="REK87574.1"/>
    <property type="molecule type" value="Genomic_DNA"/>
</dbReference>
<feature type="domain" description="Bacteriophage T5 Orf172 DNA-binding" evidence="1">
    <location>
        <begin position="114"/>
        <end position="185"/>
    </location>
</feature>
<name>A0A371PYR1_STRIH</name>
<keyword evidence="3" id="KW-1185">Reference proteome</keyword>
<gene>
    <name evidence="2" type="ORF">DY245_26235</name>
</gene>
<dbReference type="SMART" id="SM00974">
    <property type="entry name" value="T5orf172"/>
    <property type="match status" value="1"/>
</dbReference>
<dbReference type="Pfam" id="PF13455">
    <property type="entry name" value="MUG113"/>
    <property type="match status" value="1"/>
</dbReference>
<evidence type="ECO:0000259" key="1">
    <source>
        <dbReference type="SMART" id="SM00974"/>
    </source>
</evidence>
<dbReference type="InterPro" id="IPR018306">
    <property type="entry name" value="Phage_T5_Orf172_DNA-bd"/>
</dbReference>
<evidence type="ECO:0000313" key="3">
    <source>
        <dbReference type="Proteomes" id="UP000262477"/>
    </source>
</evidence>
<keyword evidence="2" id="KW-0547">Nucleotide-binding</keyword>
<dbReference type="GO" id="GO:0004386">
    <property type="term" value="F:helicase activity"/>
    <property type="evidence" value="ECO:0007669"/>
    <property type="project" value="UniProtKB-KW"/>
</dbReference>
<organism evidence="2 3">
    <name type="scientific">Streptomyces inhibens</name>
    <dbReference type="NCBI Taxonomy" id="2293571"/>
    <lineage>
        <taxon>Bacteria</taxon>
        <taxon>Bacillati</taxon>
        <taxon>Actinomycetota</taxon>
        <taxon>Actinomycetes</taxon>
        <taxon>Kitasatosporales</taxon>
        <taxon>Streptomycetaceae</taxon>
        <taxon>Streptomyces</taxon>
    </lineage>
</organism>
<keyword evidence="2" id="KW-0378">Hydrolase</keyword>
<keyword evidence="2" id="KW-0067">ATP-binding</keyword>
<dbReference type="OrthoDB" id="4338917at2"/>